<dbReference type="AlphaFoldDB" id="A0A1Q9C1Y2"/>
<protein>
    <submittedName>
        <fullName evidence="1">Uncharacterized protein</fullName>
    </submittedName>
</protein>
<sequence length="184" mass="19667">MPGALGDYVANQEKDVKGLMIAMGFGMSASGPLLDMLDAVEEAVRRESLTPEARAWDRALKSTGVHGGATCAGGLQAGGRASFGGSPTRRRCSVRAVEAAAAELGLQVALKETPDPERYPEFDWSLRASSRRHGTCAWPHLAAARATERFRLRGLRGSPLRSRGLRRKGLLVPMHKDDMGPSSG</sequence>
<reference evidence="1 2" key="1">
    <citation type="submission" date="2016-02" db="EMBL/GenBank/DDBJ databases">
        <title>Genome analysis of coral dinoflagellate symbionts highlights evolutionary adaptations to a symbiotic lifestyle.</title>
        <authorList>
            <person name="Aranda M."/>
            <person name="Li Y."/>
            <person name="Liew Y.J."/>
            <person name="Baumgarten S."/>
            <person name="Simakov O."/>
            <person name="Wilson M."/>
            <person name="Piel J."/>
            <person name="Ashoor H."/>
            <person name="Bougouffa S."/>
            <person name="Bajic V.B."/>
            <person name="Ryu T."/>
            <person name="Ravasi T."/>
            <person name="Bayer T."/>
            <person name="Micklem G."/>
            <person name="Kim H."/>
            <person name="Bhak J."/>
            <person name="Lajeunesse T.C."/>
            <person name="Voolstra C.R."/>
        </authorList>
    </citation>
    <scope>NUCLEOTIDE SEQUENCE [LARGE SCALE GENOMIC DNA]</scope>
    <source>
        <strain evidence="1 2">CCMP2467</strain>
    </source>
</reference>
<evidence type="ECO:0000313" key="1">
    <source>
        <dbReference type="EMBL" id="OLP76925.1"/>
    </source>
</evidence>
<dbReference type="Proteomes" id="UP000186817">
    <property type="component" value="Unassembled WGS sequence"/>
</dbReference>
<comment type="caution">
    <text evidence="1">The sequence shown here is derived from an EMBL/GenBank/DDBJ whole genome shotgun (WGS) entry which is preliminary data.</text>
</comment>
<gene>
    <name evidence="1" type="ORF">AK812_SmicGene43082</name>
</gene>
<accession>A0A1Q9C1Y2</accession>
<name>A0A1Q9C1Y2_SYMMI</name>
<keyword evidence="2" id="KW-1185">Reference proteome</keyword>
<dbReference type="EMBL" id="LSRX01001886">
    <property type="protein sequence ID" value="OLP76925.1"/>
    <property type="molecule type" value="Genomic_DNA"/>
</dbReference>
<evidence type="ECO:0000313" key="2">
    <source>
        <dbReference type="Proteomes" id="UP000186817"/>
    </source>
</evidence>
<dbReference type="OrthoDB" id="423666at2759"/>
<proteinExistence type="predicted"/>
<organism evidence="1 2">
    <name type="scientific">Symbiodinium microadriaticum</name>
    <name type="common">Dinoflagellate</name>
    <name type="synonym">Zooxanthella microadriatica</name>
    <dbReference type="NCBI Taxonomy" id="2951"/>
    <lineage>
        <taxon>Eukaryota</taxon>
        <taxon>Sar</taxon>
        <taxon>Alveolata</taxon>
        <taxon>Dinophyceae</taxon>
        <taxon>Suessiales</taxon>
        <taxon>Symbiodiniaceae</taxon>
        <taxon>Symbiodinium</taxon>
    </lineage>
</organism>